<evidence type="ECO:0000313" key="1">
    <source>
        <dbReference type="EMBL" id="PTD22945.1"/>
    </source>
</evidence>
<dbReference type="RefSeq" id="WP_107394698.1">
    <property type="nucleotide sequence ID" value="NZ_PHHF01000040.1"/>
</dbReference>
<name>A0A2T4I1Q6_9SPHN</name>
<evidence type="ECO:0000313" key="2">
    <source>
        <dbReference type="Proteomes" id="UP000241206"/>
    </source>
</evidence>
<protein>
    <recommendedName>
        <fullName evidence="3">DUF1214 domain-containing protein</fullName>
    </recommendedName>
</protein>
<organism evidence="1 2">
    <name type="scientific">Edaphosphingomonas fennica</name>
    <dbReference type="NCBI Taxonomy" id="114404"/>
    <lineage>
        <taxon>Bacteria</taxon>
        <taxon>Pseudomonadati</taxon>
        <taxon>Pseudomonadota</taxon>
        <taxon>Alphaproteobacteria</taxon>
        <taxon>Sphingomonadales</taxon>
        <taxon>Rhizorhabdaceae</taxon>
        <taxon>Edaphosphingomonas</taxon>
    </lineage>
</organism>
<sequence length="411" mass="46322">MTDRTSETARQRLLSGKAWDDFCETIRCTGHMVDRFGEDADALDRAEWYRFMTRLMRNGFERFMENCEPDRPRLRDAPWRQGINFQSPDQDHLLAEFVDGSADYRITGNRGTIPYFVMAAWEAKQPADIGARDWAGREVEGLAEFDPATLRTTGFLQSDAIRFDANGDFEVIVSRNKPAGDVAWLPITDHCVGLLVRTVYHDRGATVPPVMRIQRLDGTDPRPIRPAEMSDGLAKAGQLVLAYAELVRSWWQDNLAKRPNRIRFSRAVYLSNGGVPDRHHGFGTWQKAPGEAIVLRFTPTPCDYWIFQLCNIWQENLDNYEDGQGYVQKYTARYESDGSVLLVVADEDPGIGGNWIDPFGHAHGGWSLRLIKTEGDPPPVTLYRLPLAALKRDGLAALDAAEAVETGEISD</sequence>
<gene>
    <name evidence="1" type="ORF">CV103_08965</name>
</gene>
<dbReference type="Proteomes" id="UP000241206">
    <property type="component" value="Unassembled WGS sequence"/>
</dbReference>
<dbReference type="EMBL" id="PHHF01000040">
    <property type="protein sequence ID" value="PTD22945.1"/>
    <property type="molecule type" value="Genomic_DNA"/>
</dbReference>
<accession>A0A2T4I1Q6</accession>
<evidence type="ECO:0008006" key="3">
    <source>
        <dbReference type="Google" id="ProtNLM"/>
    </source>
</evidence>
<dbReference type="AlphaFoldDB" id="A0A2T4I1Q6"/>
<keyword evidence="2" id="KW-1185">Reference proteome</keyword>
<proteinExistence type="predicted"/>
<comment type="caution">
    <text evidence="1">The sequence shown here is derived from an EMBL/GenBank/DDBJ whole genome shotgun (WGS) entry which is preliminary data.</text>
</comment>
<reference evidence="1 2" key="1">
    <citation type="submission" date="2017-11" db="EMBL/GenBank/DDBJ databases">
        <title>Sphingomonas oleivorans sp. nov., isolated from oil-contaminated soil.</title>
        <authorList>
            <person name="Wang L."/>
            <person name="Chen L."/>
        </authorList>
    </citation>
    <scope>NUCLEOTIDE SEQUENCE [LARGE SCALE GENOMIC DNA]</scope>
    <source>
        <strain evidence="1 2">K101</strain>
    </source>
</reference>